<accession>A0A9D1H913</accession>
<feature type="signal peptide" evidence="2">
    <location>
        <begin position="1"/>
        <end position="21"/>
    </location>
</feature>
<dbReference type="AlphaFoldDB" id="A0A9D1H913"/>
<reference evidence="3" key="1">
    <citation type="submission" date="2020-10" db="EMBL/GenBank/DDBJ databases">
        <authorList>
            <person name="Gilroy R."/>
        </authorList>
    </citation>
    <scope>NUCLEOTIDE SEQUENCE</scope>
    <source>
        <strain evidence="3">1383</strain>
    </source>
</reference>
<organism evidence="3 4">
    <name type="scientific">Candidatus Merdimorpha stercoravium</name>
    <dbReference type="NCBI Taxonomy" id="2840863"/>
    <lineage>
        <taxon>Bacteria</taxon>
        <taxon>Pseudomonadati</taxon>
        <taxon>Bacteroidota</taxon>
        <taxon>Flavobacteriia</taxon>
        <taxon>Flavobacteriales</taxon>
        <taxon>Candidatus Merdimorpha</taxon>
    </lineage>
</organism>
<dbReference type="PROSITE" id="PS51257">
    <property type="entry name" value="PROKAR_LIPOPROTEIN"/>
    <property type="match status" value="1"/>
</dbReference>
<reference evidence="3" key="2">
    <citation type="journal article" date="2021" name="PeerJ">
        <title>Extensive microbial diversity within the chicken gut microbiome revealed by metagenomics and culture.</title>
        <authorList>
            <person name="Gilroy R."/>
            <person name="Ravi A."/>
            <person name="Getino M."/>
            <person name="Pursley I."/>
            <person name="Horton D.L."/>
            <person name="Alikhan N.F."/>
            <person name="Baker D."/>
            <person name="Gharbi K."/>
            <person name="Hall N."/>
            <person name="Watson M."/>
            <person name="Adriaenssens E.M."/>
            <person name="Foster-Nyarko E."/>
            <person name="Jarju S."/>
            <person name="Secka A."/>
            <person name="Antonio M."/>
            <person name="Oren A."/>
            <person name="Chaudhuri R.R."/>
            <person name="La Ragione R."/>
            <person name="Hildebrand F."/>
            <person name="Pallen M.J."/>
        </authorList>
    </citation>
    <scope>NUCLEOTIDE SEQUENCE</scope>
    <source>
        <strain evidence="3">1383</strain>
    </source>
</reference>
<comment type="caution">
    <text evidence="3">The sequence shown here is derived from an EMBL/GenBank/DDBJ whole genome shotgun (WGS) entry which is preliminary data.</text>
</comment>
<feature type="chain" id="PRO_5038963684" description="Lipoprotein" evidence="2">
    <location>
        <begin position="22"/>
        <end position="199"/>
    </location>
</feature>
<evidence type="ECO:0008006" key="5">
    <source>
        <dbReference type="Google" id="ProtNLM"/>
    </source>
</evidence>
<evidence type="ECO:0000256" key="1">
    <source>
        <dbReference type="SAM" id="MobiDB-lite"/>
    </source>
</evidence>
<feature type="region of interest" description="Disordered" evidence="1">
    <location>
        <begin position="135"/>
        <end position="162"/>
    </location>
</feature>
<name>A0A9D1H913_9FLAO</name>
<proteinExistence type="predicted"/>
<feature type="compositionally biased region" description="Polar residues" evidence="1">
    <location>
        <begin position="135"/>
        <end position="152"/>
    </location>
</feature>
<keyword evidence="2" id="KW-0732">Signal</keyword>
<evidence type="ECO:0000313" key="3">
    <source>
        <dbReference type="EMBL" id="HIT97224.1"/>
    </source>
</evidence>
<dbReference type="Proteomes" id="UP000824161">
    <property type="component" value="Unassembled WGS sequence"/>
</dbReference>
<dbReference type="EMBL" id="DVLY01000003">
    <property type="protein sequence ID" value="HIT97224.1"/>
    <property type="molecule type" value="Genomic_DNA"/>
</dbReference>
<evidence type="ECO:0000256" key="2">
    <source>
        <dbReference type="SAM" id="SignalP"/>
    </source>
</evidence>
<gene>
    <name evidence="3" type="ORF">IAC44_00125</name>
</gene>
<evidence type="ECO:0000313" key="4">
    <source>
        <dbReference type="Proteomes" id="UP000824161"/>
    </source>
</evidence>
<protein>
    <recommendedName>
        <fullName evidence="5">Lipoprotein</fullName>
    </recommendedName>
</protein>
<sequence>MKTLKQIAVWSFAAFMLLAAASCKNSSQPASEPVSMAASGDTLTIDEVLSRADSLVGQAVVLEGVCTHICEHGGQKIFLMGSDDTQMLRVEASKQLGSFPKETVNSIVAVEGVIVEDRIDEAYLRQWEQQLEAASQSSTQGHATQQECSVEQQARGESATATARARIENYRRKIAQRKQEQGKDYLSFYHAEASAYRIK</sequence>